<dbReference type="EMBL" id="UINC01115764">
    <property type="protein sequence ID" value="SVC87032.1"/>
    <property type="molecule type" value="Genomic_DNA"/>
</dbReference>
<feature type="region of interest" description="Disordered" evidence="1">
    <location>
        <begin position="22"/>
        <end position="52"/>
    </location>
</feature>
<feature type="compositionally biased region" description="Polar residues" evidence="1">
    <location>
        <begin position="123"/>
        <end position="133"/>
    </location>
</feature>
<proteinExistence type="predicted"/>
<name>A0A382QQG5_9ZZZZ</name>
<organism evidence="2">
    <name type="scientific">marine metagenome</name>
    <dbReference type="NCBI Taxonomy" id="408172"/>
    <lineage>
        <taxon>unclassified sequences</taxon>
        <taxon>metagenomes</taxon>
        <taxon>ecological metagenomes</taxon>
    </lineage>
</organism>
<evidence type="ECO:0000256" key="1">
    <source>
        <dbReference type="SAM" id="MobiDB-lite"/>
    </source>
</evidence>
<gene>
    <name evidence="2" type="ORF">METZ01_LOCUS339886</name>
</gene>
<sequence>RHLTQRRSKGWFMQGRTPELCSTEGRGGSRLKHSCSPRTSKTGWVPRSRSIPSSVPPRLLGLRRRNTGKPSAACLTHCGLTWRPFGFTRGQSRSEAGTGTYSSTQVRPLATTVTAFSKRHSCTRQPTHPSTRLTPPRAVGSPPKPPMTSSFPRTLVTFRIARISQRVFCSTWPSNSGETGSANRSQRRFWRPYRTGSITSAVCHLTCTQSLTGTPLSSQAHWASSRACIDD</sequence>
<protein>
    <submittedName>
        <fullName evidence="2">Uncharacterized protein</fullName>
    </submittedName>
</protein>
<feature type="non-terminal residue" evidence="2">
    <location>
        <position position="231"/>
    </location>
</feature>
<evidence type="ECO:0000313" key="2">
    <source>
        <dbReference type="EMBL" id="SVC87032.1"/>
    </source>
</evidence>
<dbReference type="AlphaFoldDB" id="A0A382QQG5"/>
<feature type="non-terminal residue" evidence="2">
    <location>
        <position position="1"/>
    </location>
</feature>
<accession>A0A382QQG5</accession>
<reference evidence="2" key="1">
    <citation type="submission" date="2018-05" db="EMBL/GenBank/DDBJ databases">
        <authorList>
            <person name="Lanie J.A."/>
            <person name="Ng W.-L."/>
            <person name="Kazmierczak K.M."/>
            <person name="Andrzejewski T.M."/>
            <person name="Davidsen T.M."/>
            <person name="Wayne K.J."/>
            <person name="Tettelin H."/>
            <person name="Glass J.I."/>
            <person name="Rusch D."/>
            <person name="Podicherti R."/>
            <person name="Tsui H.-C.T."/>
            <person name="Winkler M.E."/>
        </authorList>
    </citation>
    <scope>NUCLEOTIDE SEQUENCE</scope>
</reference>
<feature type="region of interest" description="Disordered" evidence="1">
    <location>
        <begin position="118"/>
        <end position="150"/>
    </location>
</feature>